<dbReference type="Proteomes" id="UP000006100">
    <property type="component" value="Chromosome"/>
</dbReference>
<organism evidence="1 2">
    <name type="scientific">Candidatus Nitrosopumilus sediminis</name>
    <dbReference type="NCBI Taxonomy" id="1229909"/>
    <lineage>
        <taxon>Archaea</taxon>
        <taxon>Nitrososphaerota</taxon>
        <taxon>Nitrososphaeria</taxon>
        <taxon>Nitrosopumilales</taxon>
        <taxon>Nitrosopumilaceae</taxon>
        <taxon>Nitrosopumilus</taxon>
    </lineage>
</organism>
<dbReference type="STRING" id="1229909.NSED_03835"/>
<accession>K0B8R3</accession>
<evidence type="ECO:0000313" key="1">
    <source>
        <dbReference type="EMBL" id="AFS82573.1"/>
    </source>
</evidence>
<evidence type="ECO:0000313" key="2">
    <source>
        <dbReference type="Proteomes" id="UP000006100"/>
    </source>
</evidence>
<dbReference type="PATRIC" id="fig|1229909.8.peg.828"/>
<reference evidence="1 2" key="1">
    <citation type="journal article" date="2012" name="J. Bacteriol.">
        <title>Draft Genome Sequence of an Ammonia-Oxidizing Archaeon, "Candidatus Nitrosopumilus sediminis" AR2, from Svalbard in the Arctic Circle.</title>
        <authorList>
            <person name="Park S.J."/>
            <person name="Kim J.G."/>
            <person name="Jung M.Y."/>
            <person name="Kim S.J."/>
            <person name="Cha I.T."/>
            <person name="Ghai R."/>
            <person name="Martin-Cuadrado A.B."/>
            <person name="Rodriguez-Valera F."/>
            <person name="Rhee S.K."/>
        </authorList>
    </citation>
    <scope>NUCLEOTIDE SEQUENCE [LARGE SCALE GENOMIC DNA]</scope>
    <source>
        <strain evidence="1 2">AR2</strain>
    </source>
</reference>
<gene>
    <name evidence="1" type="ORF">NSED_03835</name>
</gene>
<dbReference type="KEGG" id="nir:NSED_03835"/>
<proteinExistence type="predicted"/>
<dbReference type="HOGENOM" id="CLU_1060068_0_0_2"/>
<dbReference type="AlphaFoldDB" id="K0B8R3"/>
<name>K0B8R3_9ARCH</name>
<dbReference type="RefSeq" id="WP_014964945.1">
    <property type="nucleotide sequence ID" value="NC_018656.1"/>
</dbReference>
<sequence length="262" mass="30830">MKTKLLIIAVGMAVFAGVGIAYGINQYDYYQDQKQYEEWRDIRESILSEIRETKIRNHTVQTMDVGSMSDEERCAWTFDNSMNEFVREQEKYRDSPNTALRPLSEDQIVPTSIQFAKWRGDGCAFSIPEWAHLSIYEDWVWENIAPTFKIRGLHSRMVVDEPMFITIEKMGYDMCDSWDARIVDFKDNSTMWEKMYHSGCVIADHTTPKLFQYTISNDVNPVVISTLGNYTFQIEIGHTFLKKDFAVIEYFEDIVMYDEWDR</sequence>
<keyword evidence="2" id="KW-1185">Reference proteome</keyword>
<dbReference type="GeneID" id="13697785"/>
<protein>
    <submittedName>
        <fullName evidence="1">Uncharacterized protein</fullName>
    </submittedName>
</protein>
<dbReference type="EMBL" id="CP003843">
    <property type="protein sequence ID" value="AFS82573.1"/>
    <property type="molecule type" value="Genomic_DNA"/>
</dbReference>